<dbReference type="InterPro" id="IPR019887">
    <property type="entry name" value="Tscrpt_reg_AsnC/Lrp_C"/>
</dbReference>
<evidence type="ECO:0000256" key="3">
    <source>
        <dbReference type="ARBA" id="ARBA00023163"/>
    </source>
</evidence>
<proteinExistence type="predicted"/>
<dbReference type="Proteomes" id="UP000078368">
    <property type="component" value="Unassembled WGS sequence"/>
</dbReference>
<dbReference type="PRINTS" id="PR00033">
    <property type="entry name" value="HTHASNC"/>
</dbReference>
<evidence type="ECO:0000256" key="2">
    <source>
        <dbReference type="ARBA" id="ARBA00023125"/>
    </source>
</evidence>
<keyword evidence="3" id="KW-0804">Transcription</keyword>
<dbReference type="Gene3D" id="3.30.70.920">
    <property type="match status" value="1"/>
</dbReference>
<organism evidence="5 6">
    <name type="scientific">Peptidiphaga gingivicola</name>
    <dbReference type="NCBI Taxonomy" id="2741497"/>
    <lineage>
        <taxon>Bacteria</taxon>
        <taxon>Bacillati</taxon>
        <taxon>Actinomycetota</taxon>
        <taxon>Actinomycetes</taxon>
        <taxon>Actinomycetales</taxon>
        <taxon>Actinomycetaceae</taxon>
        <taxon>Peptidiphaga</taxon>
    </lineage>
</organism>
<keyword evidence="1" id="KW-0805">Transcription regulation</keyword>
<dbReference type="SMART" id="SM00344">
    <property type="entry name" value="HTH_ASNC"/>
    <property type="match status" value="1"/>
</dbReference>
<accession>A0A179B411</accession>
<dbReference type="InterPro" id="IPR036388">
    <property type="entry name" value="WH-like_DNA-bd_sf"/>
</dbReference>
<dbReference type="PROSITE" id="PS00519">
    <property type="entry name" value="HTH_ASNC_1"/>
    <property type="match status" value="1"/>
</dbReference>
<dbReference type="InterPro" id="IPR019888">
    <property type="entry name" value="Tscrpt_reg_AsnC-like"/>
</dbReference>
<dbReference type="RefSeq" id="WP_009199401.1">
    <property type="nucleotide sequence ID" value="NZ_LVZK01000001.1"/>
</dbReference>
<evidence type="ECO:0000256" key="1">
    <source>
        <dbReference type="ARBA" id="ARBA00023015"/>
    </source>
</evidence>
<keyword evidence="6" id="KW-1185">Reference proteome</keyword>
<dbReference type="PROSITE" id="PS50956">
    <property type="entry name" value="HTH_ASNC_2"/>
    <property type="match status" value="1"/>
</dbReference>
<evidence type="ECO:0000313" key="6">
    <source>
        <dbReference type="Proteomes" id="UP000078368"/>
    </source>
</evidence>
<protein>
    <submittedName>
        <fullName evidence="5">AsnC family transcriptional regulator</fullName>
    </submittedName>
</protein>
<dbReference type="GO" id="GO:0005829">
    <property type="term" value="C:cytosol"/>
    <property type="evidence" value="ECO:0007669"/>
    <property type="project" value="TreeGrafter"/>
</dbReference>
<evidence type="ECO:0000259" key="4">
    <source>
        <dbReference type="PROSITE" id="PS50956"/>
    </source>
</evidence>
<dbReference type="InterPro" id="IPR011008">
    <property type="entry name" value="Dimeric_a/b-barrel"/>
</dbReference>
<dbReference type="InterPro" id="IPR011991">
    <property type="entry name" value="ArsR-like_HTH"/>
</dbReference>
<reference evidence="5 6" key="1">
    <citation type="submission" date="2016-04" db="EMBL/GenBank/DDBJ databases">
        <title>Peptidophaga gingivicola gen. nov., sp. nov., isolated from human subgingival plaque.</title>
        <authorList>
            <person name="Beall C.J."/>
            <person name="Mokrzan E.M."/>
            <person name="Griffen A.L."/>
            <person name="Leys E.J."/>
        </authorList>
    </citation>
    <scope>NUCLEOTIDE SEQUENCE [LARGE SCALE GENOMIC DNA]</scope>
    <source>
        <strain evidence="5 6">BA112</strain>
    </source>
</reference>
<dbReference type="SUPFAM" id="SSF54909">
    <property type="entry name" value="Dimeric alpha+beta barrel"/>
    <property type="match status" value="1"/>
</dbReference>
<dbReference type="InterPro" id="IPR000485">
    <property type="entry name" value="AsnC-type_HTH_dom"/>
</dbReference>
<name>A0A179B411_9ACTO</name>
<dbReference type="GO" id="GO:0043200">
    <property type="term" value="P:response to amino acid"/>
    <property type="evidence" value="ECO:0007669"/>
    <property type="project" value="TreeGrafter"/>
</dbReference>
<dbReference type="SUPFAM" id="SSF46785">
    <property type="entry name" value="Winged helix' DNA-binding domain"/>
    <property type="match status" value="1"/>
</dbReference>
<sequence>MANLDSLDRALLSALRVDGRAPVAELARDLGVTRTTITRRIDALTDAGVILGFTVRVAERADAAIRAISHLAIEGPYVEETIRMLRGLPEVTALHATNGEWDLIAEITVTKLADIDVVLSAIRNSPGVHRSETSILLRSVLM</sequence>
<dbReference type="InterPro" id="IPR019885">
    <property type="entry name" value="Tscrpt_reg_HTH_AsnC-type_CS"/>
</dbReference>
<feature type="domain" description="HTH asnC-type" evidence="4">
    <location>
        <begin position="4"/>
        <end position="89"/>
    </location>
</feature>
<dbReference type="OrthoDB" id="9809462at2"/>
<dbReference type="AlphaFoldDB" id="A0A179B411"/>
<dbReference type="PANTHER" id="PTHR30154">
    <property type="entry name" value="LEUCINE-RESPONSIVE REGULATORY PROTEIN"/>
    <property type="match status" value="1"/>
</dbReference>
<dbReference type="GO" id="GO:0043565">
    <property type="term" value="F:sequence-specific DNA binding"/>
    <property type="evidence" value="ECO:0007669"/>
    <property type="project" value="InterPro"/>
</dbReference>
<dbReference type="EMBL" id="LVZK01000001">
    <property type="protein sequence ID" value="OAP86432.1"/>
    <property type="molecule type" value="Genomic_DNA"/>
</dbReference>
<dbReference type="Gene3D" id="1.10.10.10">
    <property type="entry name" value="Winged helix-like DNA-binding domain superfamily/Winged helix DNA-binding domain"/>
    <property type="match status" value="1"/>
</dbReference>
<dbReference type="PANTHER" id="PTHR30154:SF53">
    <property type="entry name" value="HTH-TYPE TRANSCRIPTIONAL REGULATOR LRPC"/>
    <property type="match status" value="1"/>
</dbReference>
<evidence type="ECO:0000313" key="5">
    <source>
        <dbReference type="EMBL" id="OAP86432.1"/>
    </source>
</evidence>
<keyword evidence="2" id="KW-0238">DNA-binding</keyword>
<dbReference type="CDD" id="cd00090">
    <property type="entry name" value="HTH_ARSR"/>
    <property type="match status" value="1"/>
</dbReference>
<gene>
    <name evidence="5" type="ORF">A4H34_04615</name>
</gene>
<dbReference type="STRING" id="1823756.A4H34_04615"/>
<comment type="caution">
    <text evidence="5">The sequence shown here is derived from an EMBL/GenBank/DDBJ whole genome shotgun (WGS) entry which is preliminary data.</text>
</comment>
<dbReference type="Pfam" id="PF01037">
    <property type="entry name" value="AsnC_trans_reg"/>
    <property type="match status" value="1"/>
</dbReference>
<dbReference type="Pfam" id="PF13404">
    <property type="entry name" value="HTH_AsnC-type"/>
    <property type="match status" value="1"/>
</dbReference>
<dbReference type="InterPro" id="IPR036390">
    <property type="entry name" value="WH_DNA-bd_sf"/>
</dbReference>